<name>A0A6M3L0Z9_9ZZZZ</name>
<sequence>MEKYREYDVTYQRRVYRVRKPISQVKHIPKRKEVNTDCLKGKYRVKGA</sequence>
<dbReference type="EMBL" id="MT142764">
    <property type="protein sequence ID" value="QJA88247.1"/>
    <property type="molecule type" value="Genomic_DNA"/>
</dbReference>
<evidence type="ECO:0000313" key="1">
    <source>
        <dbReference type="EMBL" id="QJA88247.1"/>
    </source>
</evidence>
<protein>
    <submittedName>
        <fullName evidence="1">Uncharacterized protein</fullName>
    </submittedName>
</protein>
<organism evidence="1">
    <name type="scientific">viral metagenome</name>
    <dbReference type="NCBI Taxonomy" id="1070528"/>
    <lineage>
        <taxon>unclassified sequences</taxon>
        <taxon>metagenomes</taxon>
        <taxon>organismal metagenomes</taxon>
    </lineage>
</organism>
<reference evidence="1" key="1">
    <citation type="submission" date="2020-03" db="EMBL/GenBank/DDBJ databases">
        <title>The deep terrestrial virosphere.</title>
        <authorList>
            <person name="Holmfeldt K."/>
            <person name="Nilsson E."/>
            <person name="Simone D."/>
            <person name="Lopez-Fernandez M."/>
            <person name="Wu X."/>
            <person name="de Brujin I."/>
            <person name="Lundin D."/>
            <person name="Andersson A."/>
            <person name="Bertilsson S."/>
            <person name="Dopson M."/>
        </authorList>
    </citation>
    <scope>NUCLEOTIDE SEQUENCE</scope>
    <source>
        <strain evidence="1">MM415B02800</strain>
    </source>
</reference>
<accession>A0A6M3L0Z9</accession>
<proteinExistence type="predicted"/>
<dbReference type="AlphaFoldDB" id="A0A6M3L0Z9"/>
<gene>
    <name evidence="1" type="ORF">MM415B02800_0016</name>
</gene>